<dbReference type="SMART" id="SM00014">
    <property type="entry name" value="acidPPc"/>
    <property type="match status" value="1"/>
</dbReference>
<dbReference type="GeneID" id="102349675"/>
<proteinExistence type="inferred from homology"/>
<dbReference type="CDD" id="cd03384">
    <property type="entry name" value="PAP2_wunen"/>
    <property type="match status" value="1"/>
</dbReference>
<dbReference type="Gene3D" id="1.20.144.10">
    <property type="entry name" value="Phosphatidic acid phosphatase type 2/haloperoxidase"/>
    <property type="match status" value="1"/>
</dbReference>
<keyword evidence="10" id="KW-1185">Reference proteome</keyword>
<reference evidence="10" key="1">
    <citation type="submission" date="2011-08" db="EMBL/GenBank/DDBJ databases">
        <title>The draft genome of Latimeria chalumnae.</title>
        <authorList>
            <person name="Di Palma F."/>
            <person name="Alfoldi J."/>
            <person name="Johnson J."/>
            <person name="Berlin A."/>
            <person name="Gnerre S."/>
            <person name="Jaffe D."/>
            <person name="MacCallum I."/>
            <person name="Young S."/>
            <person name="Walker B.J."/>
            <person name="Lander E."/>
            <person name="Lindblad-Toh K."/>
        </authorList>
    </citation>
    <scope>NUCLEOTIDE SEQUENCE [LARGE SCALE GENOMIC DNA]</scope>
    <source>
        <strain evidence="10">Wild caught</strain>
    </source>
</reference>
<dbReference type="OrthoDB" id="8907274at2759"/>
<name>H3AJU5_LATCH</name>
<dbReference type="eggNOG" id="KOG3030">
    <property type="taxonomic scope" value="Eukaryota"/>
</dbReference>
<dbReference type="Ensembl" id="ENSLACT00000009992.2">
    <property type="protein sequence ID" value="ENSLACP00000009916.2"/>
    <property type="gene ID" value="ENSLACG00000008741.2"/>
</dbReference>
<dbReference type="OMA" id="FKPCTRP"/>
<evidence type="ECO:0000256" key="2">
    <source>
        <dbReference type="ARBA" id="ARBA00008816"/>
    </source>
</evidence>
<dbReference type="GO" id="GO:0007165">
    <property type="term" value="P:signal transduction"/>
    <property type="evidence" value="ECO:0007669"/>
    <property type="project" value="TreeGrafter"/>
</dbReference>
<dbReference type="PANTHER" id="PTHR10165">
    <property type="entry name" value="LIPID PHOSPHATE PHOSPHATASE"/>
    <property type="match status" value="1"/>
</dbReference>
<dbReference type="EMBL" id="AFYH01197663">
    <property type="status" value="NOT_ANNOTATED_CDS"/>
    <property type="molecule type" value="Genomic_DNA"/>
</dbReference>
<dbReference type="PANTHER" id="PTHR10165:SF94">
    <property type="entry name" value="PHOSPHATIDIC ACID PHOSPHATASE TYPE 2D"/>
    <property type="match status" value="1"/>
</dbReference>
<keyword evidence="4 7" id="KW-1133">Transmembrane helix</keyword>
<dbReference type="KEGG" id="lcm:102349675"/>
<comment type="similarity">
    <text evidence="2">Belongs to the PA-phosphatase related phosphoesterase family.</text>
</comment>
<evidence type="ECO:0000313" key="9">
    <source>
        <dbReference type="Ensembl" id="ENSLACP00000009916.2"/>
    </source>
</evidence>
<feature type="transmembrane region" description="Helical" evidence="7">
    <location>
        <begin position="282"/>
        <end position="301"/>
    </location>
</feature>
<dbReference type="Bgee" id="ENSLACG00000008741">
    <property type="expression patterns" value="Expressed in pectoral fin and 4 other cell types or tissues"/>
</dbReference>
<dbReference type="STRING" id="7897.ENSLACP00000009916"/>
<dbReference type="AlphaFoldDB" id="H3AJU5"/>
<dbReference type="InterPro" id="IPR043216">
    <property type="entry name" value="PAP-like"/>
</dbReference>
<dbReference type="EMBL" id="AFYH01197665">
    <property type="status" value="NOT_ANNOTATED_CDS"/>
    <property type="molecule type" value="Genomic_DNA"/>
</dbReference>
<evidence type="ECO:0000256" key="6">
    <source>
        <dbReference type="SAM" id="MobiDB-lite"/>
    </source>
</evidence>
<reference evidence="9" key="3">
    <citation type="submission" date="2025-09" db="UniProtKB">
        <authorList>
            <consortium name="Ensembl"/>
        </authorList>
    </citation>
    <scope>IDENTIFICATION</scope>
</reference>
<dbReference type="InterPro" id="IPR000326">
    <property type="entry name" value="PAP2/HPO"/>
</dbReference>
<reference evidence="9" key="2">
    <citation type="submission" date="2025-08" db="UniProtKB">
        <authorList>
            <consortium name="Ensembl"/>
        </authorList>
    </citation>
    <scope>IDENTIFICATION</scope>
</reference>
<organism evidence="9 10">
    <name type="scientific">Latimeria chalumnae</name>
    <name type="common">Coelacanth</name>
    <dbReference type="NCBI Taxonomy" id="7897"/>
    <lineage>
        <taxon>Eukaryota</taxon>
        <taxon>Metazoa</taxon>
        <taxon>Chordata</taxon>
        <taxon>Craniata</taxon>
        <taxon>Vertebrata</taxon>
        <taxon>Euteleostomi</taxon>
        <taxon>Coelacanthiformes</taxon>
        <taxon>Coelacanthidae</taxon>
        <taxon>Latimeria</taxon>
    </lineage>
</organism>
<dbReference type="Pfam" id="PF01569">
    <property type="entry name" value="PAP2"/>
    <property type="match status" value="1"/>
</dbReference>
<feature type="domain" description="Phosphatidic acid phosphatase type 2/haloperoxidase" evidence="8">
    <location>
        <begin position="155"/>
        <end position="297"/>
    </location>
</feature>
<comment type="subcellular location">
    <subcellularLocation>
        <location evidence="1">Membrane</location>
        <topology evidence="1">Multi-pass membrane protein</topology>
    </subcellularLocation>
</comment>
<feature type="transmembrane region" description="Helical" evidence="7">
    <location>
        <begin position="221"/>
        <end position="239"/>
    </location>
</feature>
<keyword evidence="5 7" id="KW-0472">Membrane</keyword>
<feature type="transmembrane region" description="Helical" evidence="7">
    <location>
        <begin position="150"/>
        <end position="169"/>
    </location>
</feature>
<keyword evidence="3 7" id="KW-0812">Transmembrane</keyword>
<dbReference type="EMBL" id="AFYH01197664">
    <property type="status" value="NOT_ANNOTATED_CDS"/>
    <property type="molecule type" value="Genomic_DNA"/>
</dbReference>
<evidence type="ECO:0000313" key="10">
    <source>
        <dbReference type="Proteomes" id="UP000008672"/>
    </source>
</evidence>
<evidence type="ECO:0000256" key="5">
    <source>
        <dbReference type="ARBA" id="ARBA00023136"/>
    </source>
</evidence>
<feature type="compositionally biased region" description="Polar residues" evidence="6">
    <location>
        <begin position="1"/>
        <end position="11"/>
    </location>
</feature>
<feature type="transmembrane region" description="Helical" evidence="7">
    <location>
        <begin position="111"/>
        <end position="130"/>
    </location>
</feature>
<dbReference type="InParanoid" id="H3AJU5"/>
<dbReference type="SUPFAM" id="SSF48317">
    <property type="entry name" value="Acid phosphatase/Vanadium-dependent haloperoxidase"/>
    <property type="match status" value="1"/>
</dbReference>
<evidence type="ECO:0000256" key="1">
    <source>
        <dbReference type="ARBA" id="ARBA00004141"/>
    </source>
</evidence>
<feature type="transmembrane region" description="Helical" evidence="7">
    <location>
        <begin position="251"/>
        <end position="270"/>
    </location>
</feature>
<dbReference type="InterPro" id="IPR036938">
    <property type="entry name" value="PAP2/HPO_sf"/>
</dbReference>
<feature type="transmembrane region" description="Helical" evidence="7">
    <location>
        <begin position="59"/>
        <end position="77"/>
    </location>
</feature>
<dbReference type="GO" id="GO:0006644">
    <property type="term" value="P:phospholipid metabolic process"/>
    <property type="evidence" value="ECO:0007669"/>
    <property type="project" value="InterPro"/>
</dbReference>
<dbReference type="GO" id="GO:0046839">
    <property type="term" value="P:phospholipid dephosphorylation"/>
    <property type="evidence" value="ECO:0007669"/>
    <property type="project" value="TreeGrafter"/>
</dbReference>
<sequence length="329" mass="36709">MMQNCGYNKTPGSGYGEQGSPHGDLQVRAGEQGSLSKENGAGRKVFESRSECQTGHRKLLVCLDIVCLLVASIPFLVCEIKAIKPYNRGFYCDDTSIQYPFLKTETISDPVLIAAGNLITGLVIVVGESYRVRRLNPHSRSFVINPYVRVIYKEIGAFMFGCAIGQSLTNMAKVTVGRLRPNFLSVCKVNLSTISCSQGYYNENYNCTGNQSLIIEGRKSFYSGHASFAMYTMLYLVFYLQARFTWHGARLLRPLIQFLLLMIALYTGLSRISDYKHHPSDVLAGFLQGALVAYWVTFHISSMFKSKRNCKEESPASPQSPVSNHHTVC</sequence>
<feature type="region of interest" description="Disordered" evidence="6">
    <location>
        <begin position="1"/>
        <end position="27"/>
    </location>
</feature>
<evidence type="ECO:0000256" key="3">
    <source>
        <dbReference type="ARBA" id="ARBA00022692"/>
    </source>
</evidence>
<dbReference type="CTD" id="559124"/>
<dbReference type="EMBL" id="AFYH01197661">
    <property type="status" value="NOT_ANNOTATED_CDS"/>
    <property type="molecule type" value="Genomic_DNA"/>
</dbReference>
<protein>
    <submittedName>
        <fullName evidence="9">Phosphatidic acid phosphatase type 2D</fullName>
    </submittedName>
</protein>
<dbReference type="GeneTree" id="ENSGT00940000164486"/>
<evidence type="ECO:0000259" key="8">
    <source>
        <dbReference type="SMART" id="SM00014"/>
    </source>
</evidence>
<dbReference type="GO" id="GO:0005886">
    <property type="term" value="C:plasma membrane"/>
    <property type="evidence" value="ECO:0007669"/>
    <property type="project" value="TreeGrafter"/>
</dbReference>
<evidence type="ECO:0000256" key="4">
    <source>
        <dbReference type="ARBA" id="ARBA00022989"/>
    </source>
</evidence>
<dbReference type="RefSeq" id="XP_006008641.1">
    <property type="nucleotide sequence ID" value="XM_006008579.3"/>
</dbReference>
<accession>H3AJU5</accession>
<dbReference type="HOGENOM" id="CLU_021458_3_0_1"/>
<dbReference type="GO" id="GO:0008195">
    <property type="term" value="F:phosphatidate phosphatase activity"/>
    <property type="evidence" value="ECO:0007669"/>
    <property type="project" value="TreeGrafter"/>
</dbReference>
<gene>
    <name evidence="9" type="primary">PPAP2D</name>
</gene>
<dbReference type="EMBL" id="AFYH01197662">
    <property type="status" value="NOT_ANNOTATED_CDS"/>
    <property type="molecule type" value="Genomic_DNA"/>
</dbReference>
<evidence type="ECO:0000256" key="7">
    <source>
        <dbReference type="SAM" id="Phobius"/>
    </source>
</evidence>
<dbReference type="Proteomes" id="UP000008672">
    <property type="component" value="Unassembled WGS sequence"/>
</dbReference>
<dbReference type="FunFam" id="1.20.144.10:FF:000030">
    <property type="entry name" value="Phosphatidic acid phosphatase type 2D"/>
    <property type="match status" value="1"/>
</dbReference>